<dbReference type="RefSeq" id="WP_184090279.1">
    <property type="nucleotide sequence ID" value="NZ_JACIJF010000013.1"/>
</dbReference>
<evidence type="ECO:0008006" key="4">
    <source>
        <dbReference type="Google" id="ProtNLM"/>
    </source>
</evidence>
<feature type="transmembrane region" description="Helical" evidence="1">
    <location>
        <begin position="124"/>
        <end position="146"/>
    </location>
</feature>
<comment type="caution">
    <text evidence="2">The sequence shown here is derived from an EMBL/GenBank/DDBJ whole genome shotgun (WGS) entry which is preliminary data.</text>
</comment>
<keyword evidence="3" id="KW-1185">Reference proteome</keyword>
<keyword evidence="1" id="KW-1133">Transmembrane helix</keyword>
<organism evidence="2 3">
    <name type="scientific">Sphingomonas xinjiangensis</name>
    <dbReference type="NCBI Taxonomy" id="643568"/>
    <lineage>
        <taxon>Bacteria</taxon>
        <taxon>Pseudomonadati</taxon>
        <taxon>Pseudomonadota</taxon>
        <taxon>Alphaproteobacteria</taxon>
        <taxon>Sphingomonadales</taxon>
        <taxon>Sphingomonadaceae</taxon>
        <taxon>Sphingomonas</taxon>
    </lineage>
</organism>
<keyword evidence="1" id="KW-0472">Membrane</keyword>
<dbReference type="Proteomes" id="UP000527143">
    <property type="component" value="Unassembled WGS sequence"/>
</dbReference>
<proteinExistence type="predicted"/>
<feature type="transmembrane region" description="Helical" evidence="1">
    <location>
        <begin position="91"/>
        <end position="112"/>
    </location>
</feature>
<reference evidence="2 3" key="1">
    <citation type="submission" date="2020-08" db="EMBL/GenBank/DDBJ databases">
        <title>Genomic Encyclopedia of Type Strains, Phase IV (KMG-IV): sequencing the most valuable type-strain genomes for metagenomic binning, comparative biology and taxonomic classification.</title>
        <authorList>
            <person name="Goeker M."/>
        </authorList>
    </citation>
    <scope>NUCLEOTIDE SEQUENCE [LARGE SCALE GENOMIC DNA]</scope>
    <source>
        <strain evidence="2 3">DSM 26736</strain>
    </source>
</reference>
<gene>
    <name evidence="2" type="ORF">FHT02_003444</name>
</gene>
<keyword evidence="1" id="KW-0812">Transmembrane</keyword>
<sequence length="150" mass="16354">MNSSPPTTSYWPWHGRRKRGPEAEFDAIIAGVATQQESAAPDEPSIEITRLTERVDLLVADFGRLSDHKAASAEYIREFTTEVNWHRWTRIVVAGSCGVIVIALAALLIVVLTYSRQIFGDKPGYALTALIVACISGIVVITIAALRGAF</sequence>
<evidence type="ECO:0000313" key="2">
    <source>
        <dbReference type="EMBL" id="MBB5712187.1"/>
    </source>
</evidence>
<name>A0A840YFG0_9SPHN</name>
<protein>
    <recommendedName>
        <fullName evidence="4">Transmembrane protein</fullName>
    </recommendedName>
</protein>
<dbReference type="EMBL" id="JACIJF010000013">
    <property type="protein sequence ID" value="MBB5712187.1"/>
    <property type="molecule type" value="Genomic_DNA"/>
</dbReference>
<dbReference type="AlphaFoldDB" id="A0A840YFG0"/>
<evidence type="ECO:0000313" key="3">
    <source>
        <dbReference type="Proteomes" id="UP000527143"/>
    </source>
</evidence>
<evidence type="ECO:0000256" key="1">
    <source>
        <dbReference type="SAM" id="Phobius"/>
    </source>
</evidence>
<accession>A0A840YFG0</accession>